<evidence type="ECO:0000256" key="11">
    <source>
        <dbReference type="SAM" id="Phobius"/>
    </source>
</evidence>
<evidence type="ECO:0000313" key="12">
    <source>
        <dbReference type="EMBL" id="TWT48282.1"/>
    </source>
</evidence>
<reference evidence="12 13" key="1">
    <citation type="submission" date="2019-02" db="EMBL/GenBank/DDBJ databases">
        <title>Deep-cultivation of Planctomycetes and their phenomic and genomic characterization uncovers novel biology.</title>
        <authorList>
            <person name="Wiegand S."/>
            <person name="Jogler M."/>
            <person name="Boedeker C."/>
            <person name="Pinto D."/>
            <person name="Vollmers J."/>
            <person name="Rivas-Marin E."/>
            <person name="Kohn T."/>
            <person name="Peeters S.H."/>
            <person name="Heuer A."/>
            <person name="Rast P."/>
            <person name="Oberbeckmann S."/>
            <person name="Bunk B."/>
            <person name="Jeske O."/>
            <person name="Meyerdierks A."/>
            <person name="Storesund J.E."/>
            <person name="Kallscheuer N."/>
            <person name="Luecker S."/>
            <person name="Lage O.M."/>
            <person name="Pohl T."/>
            <person name="Merkel B.J."/>
            <person name="Hornburger P."/>
            <person name="Mueller R.-W."/>
            <person name="Bruemmer F."/>
            <person name="Labrenz M."/>
            <person name="Spormann A.M."/>
            <person name="Op Den Camp H."/>
            <person name="Overmann J."/>
            <person name="Amann R."/>
            <person name="Jetten M.S.M."/>
            <person name="Mascher T."/>
            <person name="Medema M.H."/>
            <person name="Devos D.P."/>
            <person name="Kaster A.-K."/>
            <person name="Ovreas L."/>
            <person name="Rohde M."/>
            <person name="Galperin M.Y."/>
            <person name="Jogler C."/>
        </authorList>
    </citation>
    <scope>NUCLEOTIDE SEQUENCE [LARGE SCALE GENOMIC DNA]</scope>
    <source>
        <strain evidence="12 13">Pla111</strain>
    </source>
</reference>
<proteinExistence type="inferred from homology"/>
<organism evidence="12 13">
    <name type="scientific">Botrimarina hoheduenensis</name>
    <dbReference type="NCBI Taxonomy" id="2528000"/>
    <lineage>
        <taxon>Bacteria</taxon>
        <taxon>Pseudomonadati</taxon>
        <taxon>Planctomycetota</taxon>
        <taxon>Planctomycetia</taxon>
        <taxon>Pirellulales</taxon>
        <taxon>Lacipirellulaceae</taxon>
        <taxon>Botrimarina</taxon>
    </lineage>
</organism>
<gene>
    <name evidence="12" type="ORF">Pla111_00440</name>
</gene>
<comment type="caution">
    <text evidence="12">The sequence shown here is derived from an EMBL/GenBank/DDBJ whole genome shotgun (WGS) entry which is preliminary data.</text>
</comment>
<evidence type="ECO:0000256" key="6">
    <source>
        <dbReference type="ARBA" id="ARBA00022692"/>
    </source>
</evidence>
<keyword evidence="10 11" id="KW-0472">Membrane</keyword>
<dbReference type="OrthoDB" id="9800132at2"/>
<keyword evidence="9" id="KW-0811">Translocation</keyword>
<protein>
    <recommendedName>
        <fullName evidence="3">Sec translocon accessory complex subunit YajC</fullName>
    </recommendedName>
</protein>
<dbReference type="Pfam" id="PF02699">
    <property type="entry name" value="YajC"/>
    <property type="match status" value="1"/>
</dbReference>
<dbReference type="RefSeq" id="WP_146570255.1">
    <property type="nucleotide sequence ID" value="NZ_SJPH01000001.1"/>
</dbReference>
<dbReference type="EMBL" id="SJPH01000001">
    <property type="protein sequence ID" value="TWT48282.1"/>
    <property type="molecule type" value="Genomic_DNA"/>
</dbReference>
<evidence type="ECO:0000256" key="4">
    <source>
        <dbReference type="ARBA" id="ARBA00022448"/>
    </source>
</evidence>
<evidence type="ECO:0000256" key="2">
    <source>
        <dbReference type="ARBA" id="ARBA00006742"/>
    </source>
</evidence>
<name>A0A5C5WEV1_9BACT</name>
<dbReference type="PANTHER" id="PTHR33909:SF1">
    <property type="entry name" value="SEC TRANSLOCON ACCESSORY COMPLEX SUBUNIT YAJC"/>
    <property type="match status" value="1"/>
</dbReference>
<dbReference type="AlphaFoldDB" id="A0A5C5WEV1"/>
<evidence type="ECO:0000256" key="7">
    <source>
        <dbReference type="ARBA" id="ARBA00022927"/>
    </source>
</evidence>
<evidence type="ECO:0000313" key="13">
    <source>
        <dbReference type="Proteomes" id="UP000318995"/>
    </source>
</evidence>
<dbReference type="NCBIfam" id="TIGR00739">
    <property type="entry name" value="yajC"/>
    <property type="match status" value="1"/>
</dbReference>
<sequence>MRQKTAAEGRTLRVRRDAAARSRTVAVLISSLLTVIPLLAEGGAAAPGAANPWLQFAPFVLIATMAYFVFVVPQRAKQRRFEQMIAGLKENDHVVTSGGIHGVVTNVQRDAGRLTIRIDDTTGAKLRVSLWAIDSVVGDDPPEKTA</sequence>
<evidence type="ECO:0000256" key="9">
    <source>
        <dbReference type="ARBA" id="ARBA00023010"/>
    </source>
</evidence>
<keyword evidence="13" id="KW-1185">Reference proteome</keyword>
<evidence type="ECO:0000256" key="5">
    <source>
        <dbReference type="ARBA" id="ARBA00022475"/>
    </source>
</evidence>
<dbReference type="Proteomes" id="UP000318995">
    <property type="component" value="Unassembled WGS sequence"/>
</dbReference>
<keyword evidence="6 11" id="KW-0812">Transmembrane</keyword>
<comment type="subcellular location">
    <subcellularLocation>
        <location evidence="1">Cell membrane</location>
        <topology evidence="1">Single-pass membrane protein</topology>
    </subcellularLocation>
</comment>
<dbReference type="GO" id="GO:0005886">
    <property type="term" value="C:plasma membrane"/>
    <property type="evidence" value="ECO:0007669"/>
    <property type="project" value="UniProtKB-SubCell"/>
</dbReference>
<accession>A0A5C5WEV1</accession>
<dbReference type="SMART" id="SM01323">
    <property type="entry name" value="YajC"/>
    <property type="match status" value="1"/>
</dbReference>
<evidence type="ECO:0000256" key="3">
    <source>
        <dbReference type="ARBA" id="ARBA00014962"/>
    </source>
</evidence>
<dbReference type="PRINTS" id="PR01853">
    <property type="entry name" value="YAJCTRNLCASE"/>
</dbReference>
<keyword evidence="7" id="KW-0653">Protein transport</keyword>
<evidence type="ECO:0000256" key="10">
    <source>
        <dbReference type="ARBA" id="ARBA00023136"/>
    </source>
</evidence>
<dbReference type="InterPro" id="IPR003849">
    <property type="entry name" value="Preprotein_translocase_YajC"/>
</dbReference>
<keyword evidence="8 11" id="KW-1133">Transmembrane helix</keyword>
<evidence type="ECO:0000256" key="8">
    <source>
        <dbReference type="ARBA" id="ARBA00022989"/>
    </source>
</evidence>
<feature type="transmembrane region" description="Helical" evidence="11">
    <location>
        <begin position="52"/>
        <end position="72"/>
    </location>
</feature>
<dbReference type="PANTHER" id="PTHR33909">
    <property type="entry name" value="SEC TRANSLOCON ACCESSORY COMPLEX SUBUNIT YAJC"/>
    <property type="match status" value="1"/>
</dbReference>
<keyword evidence="4" id="KW-0813">Transport</keyword>
<keyword evidence="5" id="KW-1003">Cell membrane</keyword>
<feature type="transmembrane region" description="Helical" evidence="11">
    <location>
        <begin position="20"/>
        <end position="40"/>
    </location>
</feature>
<evidence type="ECO:0000256" key="1">
    <source>
        <dbReference type="ARBA" id="ARBA00004162"/>
    </source>
</evidence>
<comment type="similarity">
    <text evidence="2">Belongs to the YajC family.</text>
</comment>
<dbReference type="GO" id="GO:0015031">
    <property type="term" value="P:protein transport"/>
    <property type="evidence" value="ECO:0007669"/>
    <property type="project" value="UniProtKB-KW"/>
</dbReference>